<reference evidence="3 4" key="1">
    <citation type="journal article" date="2014" name="Mol. Biol. Evol.">
        <title>Massive expansion of Ubiquitination-related gene families within the Chlamydiae.</title>
        <authorList>
            <person name="Domman D."/>
            <person name="Collingro A."/>
            <person name="Lagkouvardos I."/>
            <person name="Gehre L."/>
            <person name="Weinmaier T."/>
            <person name="Rattei T."/>
            <person name="Subtil A."/>
            <person name="Horn M."/>
        </authorList>
    </citation>
    <scope>NUCLEOTIDE SEQUENCE [LARGE SCALE GENOMIC DNA]</scope>
    <source>
        <strain evidence="3 4">EI2</strain>
    </source>
</reference>
<keyword evidence="1" id="KW-0677">Repeat</keyword>
<sequence length="181" mass="20472">MKAGNDELLYNALNQLTSYSNAEFSYDPQGNLLRKVLNGEETRFESNILSQLISIEKEDKTTLTFSYDPFGRLLVEKHLDTRGKNKKTLSTSRYFYLGYQEIGTLTETGNIETLKIPGLHGDDLAVTSIAFEIKGEIFVPLHDIAGNVVSLIDPQSRELIESYRYTAFGEETVYNITLMVK</sequence>
<organism evidence="3 4">
    <name type="scientific">Candidatus Protochlamydia amoebophila</name>
    <dbReference type="NCBI Taxonomy" id="362787"/>
    <lineage>
        <taxon>Bacteria</taxon>
        <taxon>Pseudomonadati</taxon>
        <taxon>Chlamydiota</taxon>
        <taxon>Chlamydiia</taxon>
        <taxon>Parachlamydiales</taxon>
        <taxon>Parachlamydiaceae</taxon>
        <taxon>Candidatus Protochlamydia</taxon>
    </lineage>
</organism>
<dbReference type="InterPro" id="IPR056823">
    <property type="entry name" value="TEN-like_YD-shell"/>
</dbReference>
<gene>
    <name evidence="3" type="ORF">DB44_BI00040</name>
</gene>
<evidence type="ECO:0000313" key="4">
    <source>
        <dbReference type="Proteomes" id="UP000031465"/>
    </source>
</evidence>
<accession>A0A0C1HEW1</accession>
<dbReference type="AlphaFoldDB" id="A0A0C1HEW1"/>
<evidence type="ECO:0000259" key="2">
    <source>
        <dbReference type="Pfam" id="PF25023"/>
    </source>
</evidence>
<dbReference type="PATRIC" id="fig|362787.3.peg.573"/>
<evidence type="ECO:0000313" key="3">
    <source>
        <dbReference type="EMBL" id="KIC73238.1"/>
    </source>
</evidence>
<name>A0A0C1HEW1_9BACT</name>
<evidence type="ECO:0000256" key="1">
    <source>
        <dbReference type="ARBA" id="ARBA00022737"/>
    </source>
</evidence>
<feature type="domain" description="Teneurin-like YD-shell" evidence="2">
    <location>
        <begin position="7"/>
        <end position="170"/>
    </location>
</feature>
<dbReference type="Pfam" id="PF25023">
    <property type="entry name" value="TEN_YD-shell"/>
    <property type="match status" value="1"/>
</dbReference>
<dbReference type="EMBL" id="JSAN01000032">
    <property type="protein sequence ID" value="KIC73238.1"/>
    <property type="molecule type" value="Genomic_DNA"/>
</dbReference>
<dbReference type="Proteomes" id="UP000031465">
    <property type="component" value="Unassembled WGS sequence"/>
</dbReference>
<dbReference type="Gene3D" id="2.180.10.10">
    <property type="entry name" value="RHS repeat-associated core"/>
    <property type="match status" value="1"/>
</dbReference>
<protein>
    <recommendedName>
        <fullName evidence="2">Teneurin-like YD-shell domain-containing protein</fullName>
    </recommendedName>
</protein>
<comment type="caution">
    <text evidence="3">The sequence shown here is derived from an EMBL/GenBank/DDBJ whole genome shotgun (WGS) entry which is preliminary data.</text>
</comment>
<proteinExistence type="predicted"/>